<proteinExistence type="predicted"/>
<evidence type="ECO:0000313" key="1">
    <source>
        <dbReference type="EMBL" id="MDF2254614.1"/>
    </source>
</evidence>
<reference evidence="1 2" key="1">
    <citation type="submission" date="2023-03" db="EMBL/GenBank/DDBJ databases">
        <title>Draft genome sequence of type strain Streptomyces ferralitis JCM 14344.</title>
        <authorList>
            <person name="Klaysubun C."/>
            <person name="Duangmal K."/>
        </authorList>
    </citation>
    <scope>NUCLEOTIDE SEQUENCE [LARGE SCALE GENOMIC DNA]</scope>
    <source>
        <strain evidence="1 2">JCM 14344</strain>
    </source>
</reference>
<evidence type="ECO:0000313" key="2">
    <source>
        <dbReference type="Proteomes" id="UP001220022"/>
    </source>
</evidence>
<comment type="caution">
    <text evidence="1">The sequence shown here is derived from an EMBL/GenBank/DDBJ whole genome shotgun (WGS) entry which is preliminary data.</text>
</comment>
<dbReference type="EMBL" id="JARHTQ010000001">
    <property type="protein sequence ID" value="MDF2254614.1"/>
    <property type="molecule type" value="Genomic_DNA"/>
</dbReference>
<keyword evidence="2" id="KW-1185">Reference proteome</keyword>
<gene>
    <name evidence="1" type="ORF">P2L57_02340</name>
</gene>
<protein>
    <submittedName>
        <fullName evidence="1">Uncharacterized protein</fullName>
    </submittedName>
</protein>
<organism evidence="1 2">
    <name type="scientific">Streptantibioticus ferralitis</name>
    <dbReference type="NCBI Taxonomy" id="236510"/>
    <lineage>
        <taxon>Bacteria</taxon>
        <taxon>Bacillati</taxon>
        <taxon>Actinomycetota</taxon>
        <taxon>Actinomycetes</taxon>
        <taxon>Kitasatosporales</taxon>
        <taxon>Streptomycetaceae</taxon>
        <taxon>Streptantibioticus</taxon>
    </lineage>
</organism>
<name>A0ABT5YSN4_9ACTN</name>
<dbReference type="Proteomes" id="UP001220022">
    <property type="component" value="Unassembled WGS sequence"/>
</dbReference>
<sequence length="133" mass="15192">MTMPGRAGVARVDFGLYGFGTTSIERTAYPRFKRLITARELHLFFSPSREEVDWPVARTDSDGHQLALLLLVLLPRRSWKIDPEDLAEVSPYLTKKIMRFGEYSTLELDLAPEAYEPHLDVDFSKLDPQHDAA</sequence>
<accession>A0ABT5YSN4</accession>
<dbReference type="RefSeq" id="WP_275807307.1">
    <property type="nucleotide sequence ID" value="NZ_BAAANM010000020.1"/>
</dbReference>